<name>A0A553SIK2_NIACI</name>
<gene>
    <name evidence="1" type="ORF">CEQ21_14970</name>
</gene>
<sequence>MKMPEVYLIGELRMKNFEIFRLMHTKEDGWNYVIGFLLVEDCNRKSRISDYPFLEEVYKDTPEEFDASENIIKLQVIITEPMTKKDIKVLEHISVSLVEFKEQTAVTFSVIVREDLNELIDQLDENPFAVYTELLLYTEAKPAVSHFKKESLRRLFQEDTS</sequence>
<dbReference type="AlphaFoldDB" id="A0A553SIK2"/>
<comment type="caution">
    <text evidence="1">The sequence shown here is derived from an EMBL/GenBank/DDBJ whole genome shotgun (WGS) entry which is preliminary data.</text>
</comment>
<evidence type="ECO:0000313" key="2">
    <source>
        <dbReference type="Proteomes" id="UP000319837"/>
    </source>
</evidence>
<evidence type="ECO:0000313" key="1">
    <source>
        <dbReference type="EMBL" id="TRZ36811.1"/>
    </source>
</evidence>
<reference evidence="2" key="1">
    <citation type="submission" date="2018-10" db="EMBL/GenBank/DDBJ databases">
        <title>FDA dAtabase for Regulatory Grade micrObial Sequences (FDA-ARGOS): Supporting development and validation of Infectious Disease Dx tests.</title>
        <authorList>
            <person name="Minogue T."/>
            <person name="Wolcott M."/>
            <person name="Wasieloski L."/>
            <person name="Aguilar W."/>
            <person name="Moore D."/>
            <person name="Tallon L."/>
            <person name="Sadzewicz L."/>
            <person name="Sengamalay N."/>
            <person name="Ott S."/>
            <person name="Godinez A."/>
            <person name="Nagaraj S."/>
            <person name="Vavikolanu K."/>
            <person name="Vyas G."/>
            <person name="Nadendla S."/>
            <person name="George J."/>
            <person name="Sichtig H."/>
        </authorList>
    </citation>
    <scope>NUCLEOTIDE SEQUENCE [LARGE SCALE GENOMIC DNA]</scope>
    <source>
        <strain evidence="2">FDAARGOS_343</strain>
    </source>
</reference>
<accession>A0A553SIK2</accession>
<protein>
    <submittedName>
        <fullName evidence="1">Uncharacterized protein</fullName>
    </submittedName>
</protein>
<organism evidence="1 2">
    <name type="scientific">Niallia circulans</name>
    <name type="common">Bacillus circulans</name>
    <dbReference type="NCBI Taxonomy" id="1397"/>
    <lineage>
        <taxon>Bacteria</taxon>
        <taxon>Bacillati</taxon>
        <taxon>Bacillota</taxon>
        <taxon>Bacilli</taxon>
        <taxon>Bacillales</taxon>
        <taxon>Bacillaceae</taxon>
        <taxon>Niallia</taxon>
    </lineage>
</organism>
<proteinExistence type="predicted"/>
<dbReference type="Proteomes" id="UP000319837">
    <property type="component" value="Unassembled WGS sequence"/>
</dbReference>
<dbReference type="EMBL" id="RIBP01000004">
    <property type="protein sequence ID" value="TRZ36811.1"/>
    <property type="molecule type" value="Genomic_DNA"/>
</dbReference>